<keyword evidence="4 8" id="KW-0663">Pyridoxal phosphate</keyword>
<evidence type="ECO:0000256" key="1">
    <source>
        <dbReference type="ARBA" id="ARBA00001933"/>
    </source>
</evidence>
<evidence type="ECO:0000256" key="5">
    <source>
        <dbReference type="ARBA" id="ARBA00022917"/>
    </source>
</evidence>
<proteinExistence type="inferred from homology"/>
<dbReference type="GO" id="GO:0001717">
    <property type="term" value="P:conversion of seryl-tRNAsec to selenocys-tRNAsec"/>
    <property type="evidence" value="ECO:0007669"/>
    <property type="project" value="UniProtKB-UniRule"/>
</dbReference>
<keyword evidence="6 8" id="KW-0711">Selenium</keyword>
<dbReference type="InterPro" id="IPR018319">
    <property type="entry name" value="SelA-like"/>
</dbReference>
<feature type="region of interest" description="Disordered" evidence="10">
    <location>
        <begin position="26"/>
        <end position="45"/>
    </location>
</feature>
<evidence type="ECO:0000313" key="11">
    <source>
        <dbReference type="EMBL" id="MBI3127122.1"/>
    </source>
</evidence>
<reference evidence="11" key="1">
    <citation type="submission" date="2020-07" db="EMBL/GenBank/DDBJ databases">
        <title>Huge and variable diversity of episymbiotic CPR bacteria and DPANN archaea in groundwater ecosystems.</title>
        <authorList>
            <person name="He C.Y."/>
            <person name="Keren R."/>
            <person name="Whittaker M."/>
            <person name="Farag I.F."/>
            <person name="Doudna J."/>
            <person name="Cate J.H.D."/>
            <person name="Banfield J.F."/>
        </authorList>
    </citation>
    <scope>NUCLEOTIDE SEQUENCE</scope>
    <source>
        <strain evidence="11">NC_groundwater_763_Ag_S-0.2um_68_21</strain>
    </source>
</reference>
<dbReference type="PANTHER" id="PTHR32328">
    <property type="entry name" value="L-SERYL-TRNA(SEC) SELENIUM TRANSFERASE"/>
    <property type="match status" value="1"/>
</dbReference>
<dbReference type="GO" id="GO:0004125">
    <property type="term" value="F:L-seryl-tRNA(Sec) selenium transferase activity"/>
    <property type="evidence" value="ECO:0007669"/>
    <property type="project" value="UniProtKB-UniRule"/>
</dbReference>
<evidence type="ECO:0000256" key="9">
    <source>
        <dbReference type="PIRSR" id="PIRSR618319-50"/>
    </source>
</evidence>
<feature type="modified residue" description="N6-(pyridoxal phosphate)lysine" evidence="8 9">
    <location>
        <position position="308"/>
    </location>
</feature>
<dbReference type="NCBIfam" id="TIGR00474">
    <property type="entry name" value="selA"/>
    <property type="match status" value="1"/>
</dbReference>
<dbReference type="InterPro" id="IPR015424">
    <property type="entry name" value="PyrdxlP-dep_Trfase"/>
</dbReference>
<dbReference type="InterPro" id="IPR004534">
    <property type="entry name" value="SelA_trans"/>
</dbReference>
<dbReference type="HAMAP" id="MF_00423">
    <property type="entry name" value="SelA"/>
    <property type="match status" value="1"/>
</dbReference>
<dbReference type="InterPro" id="IPR015421">
    <property type="entry name" value="PyrdxlP-dep_Trfase_major"/>
</dbReference>
<keyword evidence="2 8" id="KW-0963">Cytoplasm</keyword>
<comment type="pathway">
    <text evidence="8">Aminoacyl-tRNA biosynthesis; selenocysteinyl-tRNA(Sec) biosynthesis; selenocysteinyl-tRNA(Sec) from L-seryl-tRNA(Sec) (bacterial route): step 1/1.</text>
</comment>
<feature type="region of interest" description="Disordered" evidence="10">
    <location>
        <begin position="52"/>
        <end position="71"/>
    </location>
</feature>
<evidence type="ECO:0000256" key="10">
    <source>
        <dbReference type="SAM" id="MobiDB-lite"/>
    </source>
</evidence>
<dbReference type="PANTHER" id="PTHR32328:SF0">
    <property type="entry name" value="L-SERYL-TRNA(SEC) SELENIUM TRANSFERASE"/>
    <property type="match status" value="1"/>
</dbReference>
<dbReference type="AlphaFoldDB" id="A0A932MN17"/>
<dbReference type="GO" id="GO:0001514">
    <property type="term" value="P:selenocysteine incorporation"/>
    <property type="evidence" value="ECO:0007669"/>
    <property type="project" value="UniProtKB-UniRule"/>
</dbReference>
<evidence type="ECO:0000313" key="12">
    <source>
        <dbReference type="Proteomes" id="UP000782312"/>
    </source>
</evidence>
<dbReference type="SUPFAM" id="SSF53383">
    <property type="entry name" value="PLP-dependent transferases"/>
    <property type="match status" value="1"/>
</dbReference>
<comment type="similarity">
    <text evidence="7 8">Belongs to the SelA family.</text>
</comment>
<comment type="subcellular location">
    <subcellularLocation>
        <location evidence="8">Cytoplasm</location>
    </subcellularLocation>
</comment>
<gene>
    <name evidence="8" type="primary">selA</name>
    <name evidence="11" type="ORF">HYZ11_05930</name>
</gene>
<dbReference type="GO" id="GO:0005737">
    <property type="term" value="C:cytoplasm"/>
    <property type="evidence" value="ECO:0007669"/>
    <property type="project" value="UniProtKB-SubCell"/>
</dbReference>
<comment type="cofactor">
    <cofactor evidence="1 8 9">
        <name>pyridoxal 5'-phosphate</name>
        <dbReference type="ChEBI" id="CHEBI:597326"/>
    </cofactor>
</comment>
<dbReference type="Proteomes" id="UP000782312">
    <property type="component" value="Unassembled WGS sequence"/>
</dbReference>
<evidence type="ECO:0000256" key="2">
    <source>
        <dbReference type="ARBA" id="ARBA00022490"/>
    </source>
</evidence>
<evidence type="ECO:0000256" key="6">
    <source>
        <dbReference type="ARBA" id="ARBA00023266"/>
    </source>
</evidence>
<sequence>MTPPANPAESGPLLRHLPSVDELVGELRREGGEGPSDAALADAARRAIEDRRRRLRGEKPSGSANDGGEGLRESLRREILREAQALLRADRRPRLGPLINATGIPLHTNLGRAPLSEAACEALLAVARNYSNLEFDLESGSRGRRGDAVEDLLRRLTGAEGAVVVNNNAAAVMFALRLMAEGREAIVSRGELIEIGGSFRIPDIMAQSGARLVEVGTTNKTRIEDYARAIGPQTALLFKAHTSNFRIVGFTEEVPRERLSALGRERGVPVLEDLGSGCLVPVPGLPEEPMVAASIEAGVEVVTFSGDKLLGGPQAGIAVGRAEWIDQMRKHPMMRILRPGKLTLAALEATLRACLDPGAALRELPALRLLAEAPESVGRRARALMEAAGPEACRRLNAREAETEGMVGGGAMPTASLPSRAVALAPEGLSADAVEERLRRGDPPVVARIQGDRVLLDLRCVREDEVPLLARALRALAGA</sequence>
<dbReference type="Gene3D" id="3.90.1150.180">
    <property type="match status" value="1"/>
</dbReference>
<keyword evidence="3 8" id="KW-0808">Transferase</keyword>
<comment type="caution">
    <text evidence="11">The sequence shown here is derived from an EMBL/GenBank/DDBJ whole genome shotgun (WGS) entry which is preliminary data.</text>
</comment>
<evidence type="ECO:0000256" key="7">
    <source>
        <dbReference type="ARBA" id="ARBA00044507"/>
    </source>
</evidence>
<dbReference type="EC" id="2.9.1.1" evidence="8"/>
<evidence type="ECO:0000256" key="3">
    <source>
        <dbReference type="ARBA" id="ARBA00022679"/>
    </source>
</evidence>
<evidence type="ECO:0000256" key="4">
    <source>
        <dbReference type="ARBA" id="ARBA00022898"/>
    </source>
</evidence>
<dbReference type="Gene3D" id="3.40.640.10">
    <property type="entry name" value="Type I PLP-dependent aspartate aminotransferase-like (Major domain)"/>
    <property type="match status" value="1"/>
</dbReference>
<evidence type="ECO:0000256" key="8">
    <source>
        <dbReference type="HAMAP-Rule" id="MF_00423"/>
    </source>
</evidence>
<accession>A0A932MN17</accession>
<dbReference type="EMBL" id="JACPUR010000015">
    <property type="protein sequence ID" value="MBI3127122.1"/>
    <property type="molecule type" value="Genomic_DNA"/>
</dbReference>
<comment type="function">
    <text evidence="8">Converts seryl-tRNA(Sec) to selenocysteinyl-tRNA(Sec) required for selenoprotein biosynthesis.</text>
</comment>
<keyword evidence="5 8" id="KW-0648">Protein biosynthesis</keyword>
<name>A0A932MN17_UNCTE</name>
<protein>
    <recommendedName>
        <fullName evidence="8">L-seryl-tRNA(Sec) selenium transferase</fullName>
        <ecNumber evidence="8">2.9.1.1</ecNumber>
    </recommendedName>
    <alternativeName>
        <fullName evidence="8">Selenocysteine synthase</fullName>
        <shortName evidence="8">Sec synthase</shortName>
    </alternativeName>
    <alternativeName>
        <fullName evidence="8">Selenocysteinyl-tRNA(Sec) synthase</fullName>
    </alternativeName>
</protein>
<organism evidence="11 12">
    <name type="scientific">Tectimicrobiota bacterium</name>
    <dbReference type="NCBI Taxonomy" id="2528274"/>
    <lineage>
        <taxon>Bacteria</taxon>
        <taxon>Pseudomonadati</taxon>
        <taxon>Nitrospinota/Tectimicrobiota group</taxon>
        <taxon>Candidatus Tectimicrobiota</taxon>
    </lineage>
</organism>
<dbReference type="Pfam" id="PF03841">
    <property type="entry name" value="SelA"/>
    <property type="match status" value="1"/>
</dbReference>
<comment type="catalytic activity">
    <reaction evidence="8">
        <text>L-seryl-tRNA(Sec) + selenophosphate + H(+) = L-selenocysteinyl-tRNA(Sec) + phosphate</text>
        <dbReference type="Rhea" id="RHEA:22728"/>
        <dbReference type="Rhea" id="RHEA-COMP:9742"/>
        <dbReference type="Rhea" id="RHEA-COMP:9743"/>
        <dbReference type="ChEBI" id="CHEBI:15378"/>
        <dbReference type="ChEBI" id="CHEBI:16144"/>
        <dbReference type="ChEBI" id="CHEBI:43474"/>
        <dbReference type="ChEBI" id="CHEBI:78533"/>
        <dbReference type="ChEBI" id="CHEBI:78573"/>
        <dbReference type="EC" id="2.9.1.1"/>
    </reaction>
</comment>